<sequence length="212" mass="23757">MSQIKVTLLFLAVLNTVLGYKGNSPGFYMHDIPTYFVNDDIYNLVSSTQLTPDYGLLNSSNLLGKATRTLNADILQPDIVGYQKIPYSDENVSFKEGLIMIKESCQALGVVATKYVNWAKGSPKVNNSQPGYRCEYPIFTYAEKDLHHYSEDVVTSFLIQVELCAKESTYTTNFFFVSSKPGRLLSKPLNEGCAYSLFAPIKRLPFPENMEG</sequence>
<evidence type="ECO:0000313" key="3">
    <source>
        <dbReference type="Proteomes" id="UP000188320"/>
    </source>
</evidence>
<gene>
    <name evidence="2" type="ORF">AX774_g2242</name>
</gene>
<dbReference type="Proteomes" id="UP000188320">
    <property type="component" value="Unassembled WGS sequence"/>
</dbReference>
<evidence type="ECO:0000256" key="1">
    <source>
        <dbReference type="SAM" id="SignalP"/>
    </source>
</evidence>
<evidence type="ECO:0000313" key="2">
    <source>
        <dbReference type="EMBL" id="OMH84245.1"/>
    </source>
</evidence>
<reference evidence="3" key="1">
    <citation type="submission" date="2017-01" db="EMBL/GenBank/DDBJ databases">
        <authorList>
            <person name="Wang Y."/>
            <person name="White M."/>
            <person name="Kvist S."/>
            <person name="Moncalvo J.-M."/>
        </authorList>
    </citation>
    <scope>NUCLEOTIDE SEQUENCE [LARGE SCALE GENOMIC DNA]</scope>
    <source>
        <strain evidence="3">COL-18-3</strain>
    </source>
</reference>
<protein>
    <submittedName>
        <fullName evidence="2">Uncharacterized protein</fullName>
    </submittedName>
</protein>
<proteinExistence type="predicted"/>
<comment type="caution">
    <text evidence="2">The sequence shown here is derived from an EMBL/GenBank/DDBJ whole genome shotgun (WGS) entry which is preliminary data.</text>
</comment>
<feature type="chain" id="PRO_5012797064" evidence="1">
    <location>
        <begin position="20"/>
        <end position="212"/>
    </location>
</feature>
<keyword evidence="3" id="KW-1185">Reference proteome</keyword>
<name>A0A1R1PTC2_ZANCU</name>
<dbReference type="EMBL" id="LSSK01000230">
    <property type="protein sequence ID" value="OMH84245.1"/>
    <property type="molecule type" value="Genomic_DNA"/>
</dbReference>
<dbReference type="AlphaFoldDB" id="A0A1R1PTC2"/>
<keyword evidence="1" id="KW-0732">Signal</keyword>
<feature type="signal peptide" evidence="1">
    <location>
        <begin position="1"/>
        <end position="19"/>
    </location>
</feature>
<organism evidence="2 3">
    <name type="scientific">Zancudomyces culisetae</name>
    <name type="common">Gut fungus</name>
    <name type="synonym">Smittium culisetae</name>
    <dbReference type="NCBI Taxonomy" id="1213189"/>
    <lineage>
        <taxon>Eukaryota</taxon>
        <taxon>Fungi</taxon>
        <taxon>Fungi incertae sedis</taxon>
        <taxon>Zoopagomycota</taxon>
        <taxon>Kickxellomycotina</taxon>
        <taxon>Harpellomycetes</taxon>
        <taxon>Harpellales</taxon>
        <taxon>Legeriomycetaceae</taxon>
        <taxon>Zancudomyces</taxon>
    </lineage>
</organism>
<accession>A0A1R1PTC2</accession>